<protein>
    <submittedName>
        <fullName evidence="5">Muskelin N-terminus-domain-containing protein</fullName>
    </submittedName>
</protein>
<sequence length="873" mass="97817">MASALDDTLRRSIAQVPLKYSIAAASEHSGLYVASNILRDEPADSTSRWSGASQIPHVKQWVTLRLDNLAVLKSITFGKFVKPHPCNMKDFRVLVGTSEDALTEVLQSALRNDSIPETFPLRHVNQAGILFPARYVQIVPLSAHGQSFHISIWHVALDGIADEEYVEHVRTRHEEHQEDITMRRILKHLRQRRLLTPLKFIQDRCKVQLEHPLVSQLFETLVLRGQFLESEQCLRACSDNGLFDSFVKSSQPRAHWKRITAADADGDYPMKRGGHAMCIDSEKGLIYLHGGWDGTKNLDDYWAYNISNNQWKLLSLHTSQDKNGPGPRACHKMVFDQKTGCIYLLGKLGDEEGSRLLSENTPEPKPPAAGEQQFCSEFYRYRTRGIDQGNWELLNFDTAASGGPPLLFDHELVIDSESQVIYVFGGRVVDGEKAPIKYSGFYSYNVPTSKWKNLQPDPATSQTIPLRFGHSMLFEPISKSIFVFAGQREDKYLADMWIYDTQSGMASEAWSDFTSSGGPDACFTQRSVINVDAKEIYMICGLTRTRAGSSAKTELRLDIPKWVYRYESYPGKWMRILPGTSALEYHVEEPQARYAHQLVYDPKTGQTFMHGGNGGVSSEAPQKQSKQEGDVEGDGGTRLDDFWTMRLERISPEEIIRRTSFKIRTQQFREMCEEQPAVRALSFLQTEVSAAVDHSSMDEAAYFRSLLTYLLNPTAGSPPVTQGDGCRGRTQGHGQSRQNQEGSRKRSRSEDDWTNRLSGESDEDVDMSNGVPEASNGTMTLTIGEDPLEQSLRTPLATTPNLSNTSPSSGDHHPDSGLIFVPTTTPMDQPSPPSPARFKQRVEVFEALLEFINENAKEPSGNLLDCINVMGGS</sequence>
<gene>
    <name evidence="5" type="ORF">BJ322DRAFT_1032951</name>
</gene>
<dbReference type="InterPro" id="IPR010565">
    <property type="entry name" value="Muskelin_N"/>
</dbReference>
<organism evidence="5 6">
    <name type="scientific">Thelephora terrestris</name>
    <dbReference type="NCBI Taxonomy" id="56493"/>
    <lineage>
        <taxon>Eukaryota</taxon>
        <taxon>Fungi</taxon>
        <taxon>Dikarya</taxon>
        <taxon>Basidiomycota</taxon>
        <taxon>Agaricomycotina</taxon>
        <taxon>Agaricomycetes</taxon>
        <taxon>Thelephorales</taxon>
        <taxon>Thelephoraceae</taxon>
        <taxon>Thelephora</taxon>
    </lineage>
</organism>
<keyword evidence="6" id="KW-1185">Reference proteome</keyword>
<feature type="region of interest" description="Disordered" evidence="3">
    <location>
        <begin position="717"/>
        <end position="781"/>
    </location>
</feature>
<feature type="compositionally biased region" description="Basic and acidic residues" evidence="3">
    <location>
        <begin position="742"/>
        <end position="754"/>
    </location>
</feature>
<feature type="domain" description="Muskelin N-terminal" evidence="4">
    <location>
        <begin position="18"/>
        <end position="212"/>
    </location>
</feature>
<dbReference type="SUPFAM" id="SSF50965">
    <property type="entry name" value="Galactose oxidase, central domain"/>
    <property type="match status" value="1"/>
</dbReference>
<dbReference type="PANTHER" id="PTHR15526:SF5">
    <property type="entry name" value="MUSKELIN"/>
    <property type="match status" value="1"/>
</dbReference>
<evidence type="ECO:0000256" key="1">
    <source>
        <dbReference type="ARBA" id="ARBA00022441"/>
    </source>
</evidence>
<dbReference type="Pfam" id="PF01344">
    <property type="entry name" value="Kelch_1"/>
    <property type="match status" value="1"/>
</dbReference>
<dbReference type="OrthoDB" id="10052615at2759"/>
<evidence type="ECO:0000256" key="3">
    <source>
        <dbReference type="SAM" id="MobiDB-lite"/>
    </source>
</evidence>
<dbReference type="InterPro" id="IPR006652">
    <property type="entry name" value="Kelch_1"/>
</dbReference>
<evidence type="ECO:0000256" key="2">
    <source>
        <dbReference type="ARBA" id="ARBA00022737"/>
    </source>
</evidence>
<dbReference type="InterPro" id="IPR011043">
    <property type="entry name" value="Gal_Oxase/kelch_b-propeller"/>
</dbReference>
<feature type="compositionally biased region" description="Polar residues" evidence="3">
    <location>
        <begin position="732"/>
        <end position="741"/>
    </location>
</feature>
<dbReference type="InterPro" id="IPR015915">
    <property type="entry name" value="Kelch-typ_b-propeller"/>
</dbReference>
<dbReference type="PANTHER" id="PTHR15526">
    <property type="entry name" value="MUSKELIN"/>
    <property type="match status" value="1"/>
</dbReference>
<reference evidence="5" key="2">
    <citation type="submission" date="2020-11" db="EMBL/GenBank/DDBJ databases">
        <authorList>
            <consortium name="DOE Joint Genome Institute"/>
            <person name="Kuo A."/>
            <person name="Miyauchi S."/>
            <person name="Kiss E."/>
            <person name="Drula E."/>
            <person name="Kohler A."/>
            <person name="Sanchez-Garcia M."/>
            <person name="Andreopoulos B."/>
            <person name="Barry K.W."/>
            <person name="Bonito G."/>
            <person name="Buee M."/>
            <person name="Carver A."/>
            <person name="Chen C."/>
            <person name="Cichocki N."/>
            <person name="Clum A."/>
            <person name="Culley D."/>
            <person name="Crous P.W."/>
            <person name="Fauchery L."/>
            <person name="Girlanda M."/>
            <person name="Hayes R."/>
            <person name="Keri Z."/>
            <person name="Labutti K."/>
            <person name="Lipzen A."/>
            <person name="Lombard V."/>
            <person name="Magnuson J."/>
            <person name="Maillard F."/>
            <person name="Morin E."/>
            <person name="Murat C."/>
            <person name="Nolan M."/>
            <person name="Ohm R."/>
            <person name="Pangilinan J."/>
            <person name="Pereira M."/>
            <person name="Perotto S."/>
            <person name="Peter M."/>
            <person name="Riley R."/>
            <person name="Sitrit Y."/>
            <person name="Stielow B."/>
            <person name="Szollosi G."/>
            <person name="Zifcakova L."/>
            <person name="Stursova M."/>
            <person name="Spatafora J.W."/>
            <person name="Tedersoo L."/>
            <person name="Vaario L.-M."/>
            <person name="Yamada A."/>
            <person name="Yan M."/>
            <person name="Wang P."/>
            <person name="Xu J."/>
            <person name="Bruns T."/>
            <person name="Baldrian P."/>
            <person name="Vilgalys R."/>
            <person name="Henrissat B."/>
            <person name="Grigoriev I.V."/>
            <person name="Hibbett D."/>
            <person name="Nagy L.G."/>
            <person name="Martin F.M."/>
        </authorList>
    </citation>
    <scope>NUCLEOTIDE SEQUENCE</scope>
    <source>
        <strain evidence="5">UH-Tt-Lm1</strain>
    </source>
</reference>
<comment type="caution">
    <text evidence="5">The sequence shown here is derived from an EMBL/GenBank/DDBJ whole genome shotgun (WGS) entry which is preliminary data.</text>
</comment>
<dbReference type="Pfam" id="PF06588">
    <property type="entry name" value="Muskelin_N"/>
    <property type="match status" value="1"/>
</dbReference>
<evidence type="ECO:0000313" key="5">
    <source>
        <dbReference type="EMBL" id="KAF9793131.1"/>
    </source>
</evidence>
<feature type="region of interest" description="Disordered" evidence="3">
    <location>
        <begin position="609"/>
        <end position="638"/>
    </location>
</feature>
<reference evidence="5" key="1">
    <citation type="journal article" date="2020" name="Nat. Commun.">
        <title>Large-scale genome sequencing of mycorrhizal fungi provides insights into the early evolution of symbiotic traits.</title>
        <authorList>
            <person name="Miyauchi S."/>
            <person name="Kiss E."/>
            <person name="Kuo A."/>
            <person name="Drula E."/>
            <person name="Kohler A."/>
            <person name="Sanchez-Garcia M."/>
            <person name="Morin E."/>
            <person name="Andreopoulos B."/>
            <person name="Barry K.W."/>
            <person name="Bonito G."/>
            <person name="Buee M."/>
            <person name="Carver A."/>
            <person name="Chen C."/>
            <person name="Cichocki N."/>
            <person name="Clum A."/>
            <person name="Culley D."/>
            <person name="Crous P.W."/>
            <person name="Fauchery L."/>
            <person name="Girlanda M."/>
            <person name="Hayes R.D."/>
            <person name="Keri Z."/>
            <person name="LaButti K."/>
            <person name="Lipzen A."/>
            <person name="Lombard V."/>
            <person name="Magnuson J."/>
            <person name="Maillard F."/>
            <person name="Murat C."/>
            <person name="Nolan M."/>
            <person name="Ohm R.A."/>
            <person name="Pangilinan J."/>
            <person name="Pereira M.F."/>
            <person name="Perotto S."/>
            <person name="Peter M."/>
            <person name="Pfister S."/>
            <person name="Riley R."/>
            <person name="Sitrit Y."/>
            <person name="Stielow J.B."/>
            <person name="Szollosi G."/>
            <person name="Zifcakova L."/>
            <person name="Stursova M."/>
            <person name="Spatafora J.W."/>
            <person name="Tedersoo L."/>
            <person name="Vaario L.M."/>
            <person name="Yamada A."/>
            <person name="Yan M."/>
            <person name="Wang P."/>
            <person name="Xu J."/>
            <person name="Bruns T."/>
            <person name="Baldrian P."/>
            <person name="Vilgalys R."/>
            <person name="Dunand C."/>
            <person name="Henrissat B."/>
            <person name="Grigoriev I.V."/>
            <person name="Hibbett D."/>
            <person name="Nagy L.G."/>
            <person name="Martin F.M."/>
        </authorList>
    </citation>
    <scope>NUCLEOTIDE SEQUENCE</scope>
    <source>
        <strain evidence="5">UH-Tt-Lm1</strain>
    </source>
</reference>
<dbReference type="Gene3D" id="2.60.120.260">
    <property type="entry name" value="Galactose-binding domain-like"/>
    <property type="match status" value="1"/>
</dbReference>
<dbReference type="AlphaFoldDB" id="A0A9P6HRN3"/>
<proteinExistence type="predicted"/>
<dbReference type="EMBL" id="WIUZ02000001">
    <property type="protein sequence ID" value="KAF9793131.1"/>
    <property type="molecule type" value="Genomic_DNA"/>
</dbReference>
<dbReference type="Pfam" id="PF24681">
    <property type="entry name" value="Kelch_KLHDC2_KLHL20_DRC7"/>
    <property type="match status" value="1"/>
</dbReference>
<dbReference type="GO" id="GO:0005737">
    <property type="term" value="C:cytoplasm"/>
    <property type="evidence" value="ECO:0007669"/>
    <property type="project" value="TreeGrafter"/>
</dbReference>
<dbReference type="InterPro" id="IPR052456">
    <property type="entry name" value="CTLH_complex_component"/>
</dbReference>
<accession>A0A9P6HRN3</accession>
<name>A0A9P6HRN3_9AGAM</name>
<feature type="region of interest" description="Disordered" evidence="3">
    <location>
        <begin position="796"/>
        <end position="836"/>
    </location>
</feature>
<keyword evidence="2" id="KW-0677">Repeat</keyword>
<keyword evidence="1" id="KW-0880">Kelch repeat</keyword>
<dbReference type="Proteomes" id="UP000736335">
    <property type="component" value="Unassembled WGS sequence"/>
</dbReference>
<feature type="compositionally biased region" description="Basic and acidic residues" evidence="3">
    <location>
        <begin position="625"/>
        <end position="638"/>
    </location>
</feature>
<dbReference type="SUPFAM" id="SSF49785">
    <property type="entry name" value="Galactose-binding domain-like"/>
    <property type="match status" value="1"/>
</dbReference>
<evidence type="ECO:0000313" key="6">
    <source>
        <dbReference type="Proteomes" id="UP000736335"/>
    </source>
</evidence>
<dbReference type="InterPro" id="IPR008979">
    <property type="entry name" value="Galactose-bd-like_sf"/>
</dbReference>
<dbReference type="Gene3D" id="2.120.10.80">
    <property type="entry name" value="Kelch-type beta propeller"/>
    <property type="match status" value="2"/>
</dbReference>
<feature type="compositionally biased region" description="Low complexity" evidence="3">
    <location>
        <begin position="798"/>
        <end position="809"/>
    </location>
</feature>
<evidence type="ECO:0000259" key="4">
    <source>
        <dbReference type="Pfam" id="PF06588"/>
    </source>
</evidence>